<keyword evidence="1" id="KW-0547">Nucleotide-binding</keyword>
<reference evidence="5 6" key="1">
    <citation type="journal article" name="Sci. Rep.">
        <title>Genome-scale phylogenetic analyses confirm Olpidium as the closest living zoosporic fungus to the non-flagellated, terrestrial fungi.</title>
        <authorList>
            <person name="Chang Y."/>
            <person name="Rochon D."/>
            <person name="Sekimoto S."/>
            <person name="Wang Y."/>
            <person name="Chovatia M."/>
            <person name="Sandor L."/>
            <person name="Salamov A."/>
            <person name="Grigoriev I.V."/>
            <person name="Stajich J.E."/>
            <person name="Spatafora J.W."/>
        </authorList>
    </citation>
    <scope>NUCLEOTIDE SEQUENCE [LARGE SCALE GENOMIC DNA]</scope>
    <source>
        <strain evidence="5">S191</strain>
    </source>
</reference>
<dbReference type="AlphaFoldDB" id="A0A8H7ZYK0"/>
<dbReference type="Gene3D" id="3.30.200.20">
    <property type="entry name" value="Phosphorylase Kinase, domain 1"/>
    <property type="match status" value="1"/>
</dbReference>
<dbReference type="GO" id="GO:0005737">
    <property type="term" value="C:cytoplasm"/>
    <property type="evidence" value="ECO:0007669"/>
    <property type="project" value="TreeGrafter"/>
</dbReference>
<dbReference type="PANTHER" id="PTHR24346">
    <property type="entry name" value="MAP/MICROTUBULE AFFINITY-REGULATING KINASE"/>
    <property type="match status" value="1"/>
</dbReference>
<dbReference type="Gene3D" id="1.10.510.10">
    <property type="entry name" value="Transferase(Phosphotransferase) domain 1"/>
    <property type="match status" value="1"/>
</dbReference>
<feature type="domain" description="Protein kinase" evidence="4">
    <location>
        <begin position="1"/>
        <end position="212"/>
    </location>
</feature>
<dbReference type="Proteomes" id="UP000673691">
    <property type="component" value="Unassembled WGS sequence"/>
</dbReference>
<dbReference type="SMART" id="SM00220">
    <property type="entry name" value="S_TKc"/>
    <property type="match status" value="1"/>
</dbReference>
<keyword evidence="2" id="KW-0067">ATP-binding</keyword>
<dbReference type="EMBL" id="JAEFCI010003248">
    <property type="protein sequence ID" value="KAG5461710.1"/>
    <property type="molecule type" value="Genomic_DNA"/>
</dbReference>
<dbReference type="PANTHER" id="PTHR24346:SF77">
    <property type="entry name" value="SERINE THREONINE PROTEIN KINASE"/>
    <property type="match status" value="1"/>
</dbReference>
<dbReference type="OrthoDB" id="68483at2759"/>
<dbReference type="SUPFAM" id="SSF56112">
    <property type="entry name" value="Protein kinase-like (PK-like)"/>
    <property type="match status" value="1"/>
</dbReference>
<sequence>MTHIRKEVAILKKLSHHPHITPLVEVLDDAKEDSFYLGAVRTKPACPACARIFARIALLGGNVTARLANIPPRIGKVHCQRVIHRDIKPANIMLTAEDTAQIGDFGVSYVIPEGKDDTLEFAKTASPPFSPPESCCEPMDIWSSGVTLYCFVHGRCPFEDDNIIELFRKIAEEPIQFSPTLSEPLLDFLQKILCKDPEKRITIAQMRDHPWVTKGGTDPMVSRDENCRQVVVVTEEDVKKAVRPAMSFISKVRSAPPPNPPAGAAAPSRQTASAVAAAASASWSVDALHSKGRELESRQARGRSSNDTLSGPLARDRMVDIDGGDKEDALLRAPQRRGRRKSADQGSSEPVDAANNRSARDQNNSVPGLHNALPHVPVLVVQKSSELLQDVRESSKESLFQ</sequence>
<feature type="region of interest" description="Disordered" evidence="3">
    <location>
        <begin position="251"/>
        <end position="271"/>
    </location>
</feature>
<dbReference type="GO" id="GO:0004674">
    <property type="term" value="F:protein serine/threonine kinase activity"/>
    <property type="evidence" value="ECO:0007669"/>
    <property type="project" value="TreeGrafter"/>
</dbReference>
<dbReference type="InterPro" id="IPR011009">
    <property type="entry name" value="Kinase-like_dom_sf"/>
</dbReference>
<evidence type="ECO:0000259" key="4">
    <source>
        <dbReference type="PROSITE" id="PS50011"/>
    </source>
</evidence>
<dbReference type="GO" id="GO:0005524">
    <property type="term" value="F:ATP binding"/>
    <property type="evidence" value="ECO:0007669"/>
    <property type="project" value="UniProtKB-KW"/>
</dbReference>
<dbReference type="PROSITE" id="PS50011">
    <property type="entry name" value="PROTEIN_KINASE_DOM"/>
    <property type="match status" value="1"/>
</dbReference>
<dbReference type="Pfam" id="PF00069">
    <property type="entry name" value="Pkinase"/>
    <property type="match status" value="1"/>
</dbReference>
<feature type="compositionally biased region" description="Basic and acidic residues" evidence="3">
    <location>
        <begin position="314"/>
        <end position="330"/>
    </location>
</feature>
<feature type="compositionally biased region" description="Polar residues" evidence="3">
    <location>
        <begin position="355"/>
        <end position="366"/>
    </location>
</feature>
<protein>
    <submittedName>
        <fullName evidence="5">Kinase-like domain-containing protein</fullName>
    </submittedName>
</protein>
<dbReference type="PROSITE" id="PS00108">
    <property type="entry name" value="PROTEIN_KINASE_ST"/>
    <property type="match status" value="1"/>
</dbReference>
<name>A0A8H7ZYK0_9FUNG</name>
<feature type="region of interest" description="Disordered" evidence="3">
    <location>
        <begin position="294"/>
        <end position="372"/>
    </location>
</feature>
<dbReference type="GO" id="GO:0035556">
    <property type="term" value="P:intracellular signal transduction"/>
    <property type="evidence" value="ECO:0007669"/>
    <property type="project" value="TreeGrafter"/>
</dbReference>
<feature type="compositionally biased region" description="Low complexity" evidence="3">
    <location>
        <begin position="262"/>
        <end position="271"/>
    </location>
</feature>
<dbReference type="InterPro" id="IPR000719">
    <property type="entry name" value="Prot_kinase_dom"/>
</dbReference>
<dbReference type="InterPro" id="IPR008271">
    <property type="entry name" value="Ser/Thr_kinase_AS"/>
</dbReference>
<evidence type="ECO:0000256" key="3">
    <source>
        <dbReference type="SAM" id="MobiDB-lite"/>
    </source>
</evidence>
<evidence type="ECO:0000313" key="5">
    <source>
        <dbReference type="EMBL" id="KAG5461710.1"/>
    </source>
</evidence>
<keyword evidence="6" id="KW-1185">Reference proteome</keyword>
<evidence type="ECO:0000256" key="2">
    <source>
        <dbReference type="ARBA" id="ARBA00022840"/>
    </source>
</evidence>
<evidence type="ECO:0000256" key="1">
    <source>
        <dbReference type="ARBA" id="ARBA00022741"/>
    </source>
</evidence>
<evidence type="ECO:0000313" key="6">
    <source>
        <dbReference type="Proteomes" id="UP000673691"/>
    </source>
</evidence>
<organism evidence="5 6">
    <name type="scientific">Olpidium bornovanus</name>
    <dbReference type="NCBI Taxonomy" id="278681"/>
    <lineage>
        <taxon>Eukaryota</taxon>
        <taxon>Fungi</taxon>
        <taxon>Fungi incertae sedis</taxon>
        <taxon>Olpidiomycota</taxon>
        <taxon>Olpidiomycotina</taxon>
        <taxon>Olpidiomycetes</taxon>
        <taxon>Olpidiales</taxon>
        <taxon>Olpidiaceae</taxon>
        <taxon>Olpidium</taxon>
    </lineage>
</organism>
<comment type="caution">
    <text evidence="5">The sequence shown here is derived from an EMBL/GenBank/DDBJ whole genome shotgun (WGS) entry which is preliminary data.</text>
</comment>
<gene>
    <name evidence="5" type="ORF">BJ554DRAFT_6046</name>
</gene>
<proteinExistence type="predicted"/>
<accession>A0A8H7ZYK0</accession>